<evidence type="ECO:0000313" key="1">
    <source>
        <dbReference type="EMBL" id="AWI34193.1"/>
    </source>
</evidence>
<gene>
    <name evidence="1" type="ORF">CDV25_05005</name>
</gene>
<dbReference type="KEGG" id="had:CDV25_05005"/>
<protein>
    <submittedName>
        <fullName evidence="1">Uncharacterized protein</fullName>
    </submittedName>
</protein>
<dbReference type="EMBL" id="CP021886">
    <property type="protein sequence ID" value="AWI34193.1"/>
    <property type="molecule type" value="Genomic_DNA"/>
</dbReference>
<proteinExistence type="predicted"/>
<dbReference type="Proteomes" id="UP000244890">
    <property type="component" value="Chromosome"/>
</dbReference>
<dbReference type="AlphaFoldDB" id="A0A2U8FDF8"/>
<name>A0A2U8FDF8_9HELI</name>
<dbReference type="OrthoDB" id="5325212at2"/>
<reference evidence="1 2" key="1">
    <citation type="submission" date="2017-06" db="EMBL/GenBank/DDBJ databases">
        <title>Complete genome of Helicobacter apodemus.</title>
        <authorList>
            <person name="Cho S."/>
        </authorList>
    </citation>
    <scope>NUCLEOTIDE SEQUENCE [LARGE SCALE GENOMIC DNA]</scope>
    <source>
        <strain evidence="2">SNUVETPUB-15-01</strain>
    </source>
</reference>
<sequence length="378" mass="43547">MFPSVSKYNYMNLEMKLSTTAYKSAHVSFGEEEDIRKMQEMIEASDILVSNIKVRKEAESPYQNNVYFRDPLNGAYVNVGLSYENLDRLQEVFGENALKTDGKNILLKGRAEEFVSSWYADITYKRGYLREDINQDGFLDRAERMSTHSFNTMQRQFYGGTKNKDVNLGNVSTYIKHSQMMPGNSNLSTSLMEKYTSHSIEEELNKMITIDQKANGSIRLNQLGSKQEYAQYLDEIIHTQKQEIDSIATEEDLKEYLLKELLKKTKEFLKKQLKKSGMEHKSIEADASLEEVMDKIVESPQSTKELLEKIQTQATENEDPIFTQIQKLTKLDKQTLKNNLENNPDFEEDIIAIVQGIAQNVDRKYASNTLERALDIKA</sequence>
<evidence type="ECO:0000313" key="2">
    <source>
        <dbReference type="Proteomes" id="UP000244890"/>
    </source>
</evidence>
<dbReference type="RefSeq" id="WP_108911029.1">
    <property type="nucleotide sequence ID" value="NZ_CP021886.1"/>
</dbReference>
<organism evidence="1 2">
    <name type="scientific">Helicobacter apodemus</name>
    <dbReference type="NCBI Taxonomy" id="135569"/>
    <lineage>
        <taxon>Bacteria</taxon>
        <taxon>Pseudomonadati</taxon>
        <taxon>Campylobacterota</taxon>
        <taxon>Epsilonproteobacteria</taxon>
        <taxon>Campylobacterales</taxon>
        <taxon>Helicobacteraceae</taxon>
        <taxon>Helicobacter</taxon>
    </lineage>
</organism>
<accession>A0A2U8FDF8</accession>